<evidence type="ECO:0000259" key="4">
    <source>
        <dbReference type="PROSITE" id="PS50977"/>
    </source>
</evidence>
<sequence>MSKVDRRILKSREAIKKAVIELMSEKKFDDITIQDISDRANVSRRTIYLHYMDKYDLLDKLIEEHINDLREICERETETDSIDGSVTWFDYFESNYLFFSSMLASKGAPYFRNRFLAFVIEDIKNVKNGWNITEGKNCGLSEEVILQFFGTAYIGAVEWWFKNGMPYPPHVMEEQIGILFERNL</sequence>
<evidence type="ECO:0000256" key="1">
    <source>
        <dbReference type="ARBA" id="ARBA00022491"/>
    </source>
</evidence>
<dbReference type="InterPro" id="IPR009057">
    <property type="entry name" value="Homeodomain-like_sf"/>
</dbReference>
<dbReference type="AlphaFoldDB" id="A0A0K9GPD8"/>
<dbReference type="Pfam" id="PF00440">
    <property type="entry name" value="TetR_N"/>
    <property type="match status" value="1"/>
</dbReference>
<comment type="caution">
    <text evidence="5">The sequence shown here is derived from an EMBL/GenBank/DDBJ whole genome shotgun (WGS) entry which is preliminary data.</text>
</comment>
<evidence type="ECO:0000256" key="3">
    <source>
        <dbReference type="PROSITE-ProRule" id="PRU00335"/>
    </source>
</evidence>
<dbReference type="InterPro" id="IPR039532">
    <property type="entry name" value="TetR_C_Firmicutes"/>
</dbReference>
<evidence type="ECO:0000313" key="5">
    <source>
        <dbReference type="EMBL" id="KMY48549.1"/>
    </source>
</evidence>
<evidence type="ECO:0000313" key="6">
    <source>
        <dbReference type="Proteomes" id="UP000037146"/>
    </source>
</evidence>
<dbReference type="PANTHER" id="PTHR43479:SF23">
    <property type="entry name" value="HTH TETR-TYPE DOMAIN-CONTAINING PROTEIN"/>
    <property type="match status" value="1"/>
</dbReference>
<feature type="DNA-binding region" description="H-T-H motif" evidence="3">
    <location>
        <begin position="32"/>
        <end position="51"/>
    </location>
</feature>
<dbReference type="OrthoDB" id="9810250at2"/>
<dbReference type="PROSITE" id="PS50977">
    <property type="entry name" value="HTH_TETR_2"/>
    <property type="match status" value="1"/>
</dbReference>
<dbReference type="EMBL" id="LFZW01000001">
    <property type="protein sequence ID" value="KMY48549.1"/>
    <property type="molecule type" value="Genomic_DNA"/>
</dbReference>
<dbReference type="PANTHER" id="PTHR43479">
    <property type="entry name" value="ACREF/ENVCD OPERON REPRESSOR-RELATED"/>
    <property type="match status" value="1"/>
</dbReference>
<organism evidence="5 6">
    <name type="scientific">Peribacillus loiseleuriae</name>
    <dbReference type="NCBI Taxonomy" id="1679170"/>
    <lineage>
        <taxon>Bacteria</taxon>
        <taxon>Bacillati</taxon>
        <taxon>Bacillota</taxon>
        <taxon>Bacilli</taxon>
        <taxon>Bacillales</taxon>
        <taxon>Bacillaceae</taxon>
        <taxon>Peribacillus</taxon>
    </lineage>
</organism>
<dbReference type="PATRIC" id="fig|1679170.3.peg.538"/>
<dbReference type="RefSeq" id="WP_049679874.1">
    <property type="nucleotide sequence ID" value="NZ_LFZW01000001.1"/>
</dbReference>
<accession>A0A0K9GPD8</accession>
<reference evidence="6" key="1">
    <citation type="submission" date="2015-07" db="EMBL/GenBank/DDBJ databases">
        <title>Genome sequencing project for genomic taxonomy and phylogenomics of Bacillus-like bacteria.</title>
        <authorList>
            <person name="Liu B."/>
            <person name="Wang J."/>
            <person name="Zhu Y."/>
            <person name="Liu G."/>
            <person name="Chen Q."/>
            <person name="Chen Z."/>
            <person name="Lan J."/>
            <person name="Che J."/>
            <person name="Ge C."/>
            <person name="Shi H."/>
            <person name="Pan Z."/>
            <person name="Liu X."/>
        </authorList>
    </citation>
    <scope>NUCLEOTIDE SEQUENCE [LARGE SCALE GENOMIC DNA]</scope>
    <source>
        <strain evidence="6">FJAT-27997</strain>
    </source>
</reference>
<evidence type="ECO:0000256" key="2">
    <source>
        <dbReference type="ARBA" id="ARBA00023125"/>
    </source>
</evidence>
<dbReference type="InterPro" id="IPR050624">
    <property type="entry name" value="HTH-type_Tx_Regulator"/>
</dbReference>
<protein>
    <submittedName>
        <fullName evidence="5">TetR family transcriptional regulator</fullName>
    </submittedName>
</protein>
<keyword evidence="6" id="KW-1185">Reference proteome</keyword>
<dbReference type="Gene3D" id="1.10.357.10">
    <property type="entry name" value="Tetracycline Repressor, domain 2"/>
    <property type="match status" value="1"/>
</dbReference>
<proteinExistence type="predicted"/>
<dbReference type="Pfam" id="PF14278">
    <property type="entry name" value="TetR_C_8"/>
    <property type="match status" value="1"/>
</dbReference>
<gene>
    <name evidence="5" type="ORF">AC625_02660</name>
</gene>
<name>A0A0K9GPD8_9BACI</name>
<dbReference type="Proteomes" id="UP000037146">
    <property type="component" value="Unassembled WGS sequence"/>
</dbReference>
<keyword evidence="1" id="KW-0678">Repressor</keyword>
<dbReference type="GO" id="GO:0003677">
    <property type="term" value="F:DNA binding"/>
    <property type="evidence" value="ECO:0007669"/>
    <property type="project" value="UniProtKB-UniRule"/>
</dbReference>
<dbReference type="SUPFAM" id="SSF46689">
    <property type="entry name" value="Homeodomain-like"/>
    <property type="match status" value="1"/>
</dbReference>
<feature type="domain" description="HTH tetR-type" evidence="4">
    <location>
        <begin position="9"/>
        <end position="69"/>
    </location>
</feature>
<keyword evidence="2 3" id="KW-0238">DNA-binding</keyword>
<dbReference type="InterPro" id="IPR001647">
    <property type="entry name" value="HTH_TetR"/>
</dbReference>